<dbReference type="InterPro" id="IPR037523">
    <property type="entry name" value="VOC_core"/>
</dbReference>
<dbReference type="InterPro" id="IPR004360">
    <property type="entry name" value="Glyas_Fos-R_dOase_dom"/>
</dbReference>
<gene>
    <name evidence="2" type="ORF">FHS57_001544</name>
</gene>
<dbReference type="PANTHER" id="PTHR36110">
    <property type="entry name" value="RING-CLEAVING DIOXYGENASE MHQE-RELATED"/>
    <property type="match status" value="1"/>
</dbReference>
<feature type="domain" description="VOC" evidence="1">
    <location>
        <begin position="9"/>
        <end position="135"/>
    </location>
</feature>
<dbReference type="PROSITE" id="PS51819">
    <property type="entry name" value="VOC"/>
    <property type="match status" value="2"/>
</dbReference>
<dbReference type="InterPro" id="IPR029068">
    <property type="entry name" value="Glyas_Bleomycin-R_OHBP_Dase"/>
</dbReference>
<reference evidence="2 3" key="1">
    <citation type="submission" date="2020-08" db="EMBL/GenBank/DDBJ databases">
        <title>Genomic Encyclopedia of Type Strains, Phase IV (KMG-IV): sequencing the most valuable type-strain genomes for metagenomic binning, comparative biology and taxonomic classification.</title>
        <authorList>
            <person name="Goeker M."/>
        </authorList>
    </citation>
    <scope>NUCLEOTIDE SEQUENCE [LARGE SCALE GENOMIC DNA]</scope>
    <source>
        <strain evidence="2 3">DSM 17976</strain>
    </source>
</reference>
<dbReference type="Proteomes" id="UP000541352">
    <property type="component" value="Unassembled WGS sequence"/>
</dbReference>
<dbReference type="PANTHER" id="PTHR36110:SF4">
    <property type="entry name" value="RING-CLEAVING DIOXYGENASE MHQA-RELATED"/>
    <property type="match status" value="1"/>
</dbReference>
<sequence>MNTQQLLKGLHHVTATVNDAQEDYDFYTKILGLRLVKKTVNFDNNSVYHFYYADQVGTPGTVFTTFPYKGQGVRAGEEGTGLIISTAFSVPSTALAFWSERLVENGFAVTASQRFGQEVRWFRDPSGLQLELIADDSDTRTPYVTDEVSAEVGIRGIHHVTLWVAASDWDVLRAFLTSEMNMAEIGQEGERIRLKVNEGGAGSCLEIVRAAADAPRGKNGLGTVHHVAWKVETFEALLALRHRLVEELGMQVTEVRDRKYFRSIYFRVPSHQLFEVATIPPGFAVDESEEELGTHLMLPDDKEANRAAIEAVLPVIQGA</sequence>
<comment type="caution">
    <text evidence="2">The sequence shown here is derived from an EMBL/GenBank/DDBJ whole genome shotgun (WGS) entry which is preliminary data.</text>
</comment>
<accession>A0A7W5ZJ28</accession>
<evidence type="ECO:0000313" key="3">
    <source>
        <dbReference type="Proteomes" id="UP000541352"/>
    </source>
</evidence>
<feature type="domain" description="VOC" evidence="1">
    <location>
        <begin position="156"/>
        <end position="279"/>
    </location>
</feature>
<dbReference type="EMBL" id="JACIBY010000002">
    <property type="protein sequence ID" value="MBB3837550.1"/>
    <property type="molecule type" value="Genomic_DNA"/>
</dbReference>
<dbReference type="Gene3D" id="3.10.180.10">
    <property type="entry name" value="2,3-Dihydroxybiphenyl 1,2-Dioxygenase, domain 1"/>
    <property type="match status" value="2"/>
</dbReference>
<evidence type="ECO:0000259" key="1">
    <source>
        <dbReference type="PROSITE" id="PS51819"/>
    </source>
</evidence>
<evidence type="ECO:0000313" key="2">
    <source>
        <dbReference type="EMBL" id="MBB3837550.1"/>
    </source>
</evidence>
<dbReference type="Pfam" id="PF00903">
    <property type="entry name" value="Glyoxalase"/>
    <property type="match status" value="1"/>
</dbReference>
<proteinExistence type="predicted"/>
<dbReference type="AlphaFoldDB" id="A0A7W5ZJ28"/>
<dbReference type="RefSeq" id="WP_183972250.1">
    <property type="nucleotide sequence ID" value="NZ_JACIBY010000002.1"/>
</dbReference>
<name>A0A7W5ZJ28_9BACT</name>
<dbReference type="InterPro" id="IPR052537">
    <property type="entry name" value="Extradiol_RC_dioxygenase"/>
</dbReference>
<keyword evidence="3" id="KW-1185">Reference proteome</keyword>
<dbReference type="SUPFAM" id="SSF54593">
    <property type="entry name" value="Glyoxalase/Bleomycin resistance protein/Dihydroxybiphenyl dioxygenase"/>
    <property type="match status" value="1"/>
</dbReference>
<organism evidence="2 3">
    <name type="scientific">Runella defluvii</name>
    <dbReference type="NCBI Taxonomy" id="370973"/>
    <lineage>
        <taxon>Bacteria</taxon>
        <taxon>Pseudomonadati</taxon>
        <taxon>Bacteroidota</taxon>
        <taxon>Cytophagia</taxon>
        <taxon>Cytophagales</taxon>
        <taxon>Spirosomataceae</taxon>
        <taxon>Runella</taxon>
    </lineage>
</organism>
<protein>
    <submittedName>
        <fullName evidence="2">Glyoxalase family protein</fullName>
    </submittedName>
</protein>